<organism evidence="2 3">
    <name type="scientific">Rickettsia argasii T170-B</name>
    <dbReference type="NCBI Taxonomy" id="1268837"/>
    <lineage>
        <taxon>Bacteria</taxon>
        <taxon>Pseudomonadati</taxon>
        <taxon>Pseudomonadota</taxon>
        <taxon>Alphaproteobacteria</taxon>
        <taxon>Rickettsiales</taxon>
        <taxon>Rickettsiaceae</taxon>
        <taxon>Rickettsieae</taxon>
        <taxon>Rickettsia</taxon>
        <taxon>spotted fever group</taxon>
    </lineage>
</organism>
<reference evidence="2 3" key="1">
    <citation type="submission" date="2015-01" db="EMBL/GenBank/DDBJ databases">
        <title>Genome Sequencing of Rickettsiales /home/snadendla/prok_pipe/test/illegal_ec_num.txt.</title>
        <authorList>
            <person name="Daugherty S.C."/>
            <person name="Su Q."/>
            <person name="Abolude K."/>
            <person name="Beier-Sexton M."/>
            <person name="Carlyon J.A."/>
            <person name="Carter R."/>
            <person name="Day N.P."/>
            <person name="Dumler S.J."/>
            <person name="Dyachenko V."/>
            <person name="Godinez A."/>
            <person name="Kurtti T.J."/>
            <person name="Lichay M."/>
            <person name="Mullins K.E."/>
            <person name="Ott S."/>
            <person name="Pappas-Brown V."/>
            <person name="Paris D.H."/>
            <person name="Patel P."/>
            <person name="Richards A.L."/>
            <person name="Sadzewicz L."/>
            <person name="Sears K."/>
            <person name="Seidman D."/>
            <person name="Sengamalay N."/>
            <person name="Stenos J."/>
            <person name="Tallon L.J."/>
            <person name="Vincent G."/>
            <person name="Fraser C.M."/>
            <person name="Munderloh U."/>
            <person name="Dunning-Hotopp J.C."/>
        </authorList>
    </citation>
    <scope>NUCLEOTIDE SEQUENCE [LARGE SCALE GENOMIC DNA]</scope>
    <source>
        <strain evidence="2 3">T170-B</strain>
    </source>
</reference>
<name>A0A0F3RDT1_9RICK</name>
<keyword evidence="2" id="KW-0808">Transferase</keyword>
<accession>A0A0F3RDT1</accession>
<dbReference type="EMBL" id="LAOQ01000005">
    <property type="protein sequence ID" value="KJW04267.1"/>
    <property type="molecule type" value="Genomic_DNA"/>
</dbReference>
<dbReference type="PROSITE" id="PS50011">
    <property type="entry name" value="PROTEIN_KINASE_DOM"/>
    <property type="match status" value="1"/>
</dbReference>
<protein>
    <submittedName>
        <fullName evidence="2">Phosphotransferase enzyme family protein</fullName>
    </submittedName>
</protein>
<dbReference type="AlphaFoldDB" id="A0A0F3RDT1"/>
<evidence type="ECO:0000313" key="3">
    <source>
        <dbReference type="Proteomes" id="UP000033736"/>
    </source>
</evidence>
<evidence type="ECO:0000259" key="1">
    <source>
        <dbReference type="PROSITE" id="PS50011"/>
    </source>
</evidence>
<dbReference type="GO" id="GO:0005524">
    <property type="term" value="F:ATP binding"/>
    <property type="evidence" value="ECO:0007669"/>
    <property type="project" value="InterPro"/>
</dbReference>
<dbReference type="InterPro" id="IPR000719">
    <property type="entry name" value="Prot_kinase_dom"/>
</dbReference>
<dbReference type="Proteomes" id="UP000033736">
    <property type="component" value="Unassembled WGS sequence"/>
</dbReference>
<sequence length="346" mass="41454">MPRYIKFVLLQFLCIISLEAHSVECCGGTRSLLDFKLRKFVEEHYNFNIKEISKFDYGLENEVYKIEDTDGKIYVLRISYKKRSKVEQEIFLLQRLCNERLFVNFVPCVIADSENKYIHILGSQIVVLFEYIEGIQKECLDDTEVKYVVSNLAKLHEYSIKFIDYFDKRDIETSEEMKTFLQKLLEKKLINQNFFNFLCNSVDNFHLSLKKYKFLSVVHRDVHWKNLIFTQDNKIVLIDFDDFCISSPILELAVLFRTMCLRNGNIDVERFIKILKEYNFYKLTGEFINTEDLLNMVIYDLLRVAKSKFENVENKKKFKNIINQDFDYIKLIDIHRKELLYLLKVH</sequence>
<dbReference type="InterPro" id="IPR011009">
    <property type="entry name" value="Kinase-like_dom_sf"/>
</dbReference>
<dbReference type="InterPro" id="IPR002575">
    <property type="entry name" value="Aminoglycoside_PTrfase"/>
</dbReference>
<dbReference type="RefSeq" id="WP_045805899.1">
    <property type="nucleotide sequence ID" value="NZ_LAOQ01000005.1"/>
</dbReference>
<keyword evidence="3" id="KW-1185">Reference proteome</keyword>
<proteinExistence type="predicted"/>
<dbReference type="InterPro" id="IPR047175">
    <property type="entry name" value="CotS-like"/>
</dbReference>
<dbReference type="Pfam" id="PF01636">
    <property type="entry name" value="APH"/>
    <property type="match status" value="1"/>
</dbReference>
<dbReference type="Gene3D" id="3.90.1200.10">
    <property type="match status" value="1"/>
</dbReference>
<dbReference type="GO" id="GO:0042601">
    <property type="term" value="C:endospore-forming forespore"/>
    <property type="evidence" value="ECO:0007669"/>
    <property type="project" value="TreeGrafter"/>
</dbReference>
<gene>
    <name evidence="2" type="ORF">RAT170B_1411</name>
</gene>
<dbReference type="PATRIC" id="fig|1268837.3.peg.1633"/>
<feature type="domain" description="Protein kinase" evidence="1">
    <location>
        <begin position="49"/>
        <end position="346"/>
    </location>
</feature>
<evidence type="ECO:0000313" key="2">
    <source>
        <dbReference type="EMBL" id="KJW04267.1"/>
    </source>
</evidence>
<dbReference type="SUPFAM" id="SSF56112">
    <property type="entry name" value="Protein kinase-like (PK-like)"/>
    <property type="match status" value="1"/>
</dbReference>
<dbReference type="PANTHER" id="PTHR39179">
    <property type="entry name" value="SPORE COAT PROTEIN I"/>
    <property type="match status" value="1"/>
</dbReference>
<comment type="caution">
    <text evidence="2">The sequence shown here is derived from an EMBL/GenBank/DDBJ whole genome shotgun (WGS) entry which is preliminary data.</text>
</comment>
<dbReference type="GO" id="GO:0004672">
    <property type="term" value="F:protein kinase activity"/>
    <property type="evidence" value="ECO:0007669"/>
    <property type="project" value="InterPro"/>
</dbReference>
<dbReference type="Gene3D" id="3.30.200.20">
    <property type="entry name" value="Phosphorylase Kinase, domain 1"/>
    <property type="match status" value="1"/>
</dbReference>
<dbReference type="PANTHER" id="PTHR39179:SF1">
    <property type="entry name" value="SPORE COAT PROTEIN I"/>
    <property type="match status" value="1"/>
</dbReference>